<protein>
    <submittedName>
        <fullName evidence="2">Uncharacterized protein</fullName>
    </submittedName>
</protein>
<evidence type="ECO:0000256" key="1">
    <source>
        <dbReference type="SAM" id="MobiDB-lite"/>
    </source>
</evidence>
<feature type="region of interest" description="Disordered" evidence="1">
    <location>
        <begin position="1"/>
        <end position="28"/>
    </location>
</feature>
<feature type="compositionally biased region" description="Polar residues" evidence="1">
    <location>
        <begin position="169"/>
        <end position="179"/>
    </location>
</feature>
<feature type="compositionally biased region" description="Low complexity" evidence="1">
    <location>
        <begin position="180"/>
        <end position="196"/>
    </location>
</feature>
<gene>
    <name evidence="2" type="ORF">GCM10022255_105750</name>
</gene>
<evidence type="ECO:0000313" key="3">
    <source>
        <dbReference type="Proteomes" id="UP001500620"/>
    </source>
</evidence>
<accession>A0ABP8DT67</accession>
<sequence length="342" mass="35995">MLDGADENPQLSDATTEPGPRHLRPRRGRHAAALAAVPAQIRRMNAAMPAQVKRLNAAVPAQVKRLNEAVPAQIRRLNLAQITRLHTSRGESFLLPAAGNDRMRRGLATAAVLAVAAFGITTTVAGNGPGSGSAVSLTAEADGGVSRTDGGSVASRGRGRDHAAAPSANAKQNQTNSKQTDPAQAASKAPATADPTPTRPAPVGGLTQAEMDNAVAIVDVAKRENLPKRAAIVALATALQESHLRNLANPNLPSSLDHPNQGVGYDYDSVGLFQQRPNWGSIDQLMDPHESARRFYAALVRIPGWGDYAITVAAQMVQRSAFPDAYAKWEGLATQIADTTMQ</sequence>
<evidence type="ECO:0000313" key="2">
    <source>
        <dbReference type="EMBL" id="GAA4263215.1"/>
    </source>
</evidence>
<organism evidence="2 3">
    <name type="scientific">Dactylosporangium darangshiense</name>
    <dbReference type="NCBI Taxonomy" id="579108"/>
    <lineage>
        <taxon>Bacteria</taxon>
        <taxon>Bacillati</taxon>
        <taxon>Actinomycetota</taxon>
        <taxon>Actinomycetes</taxon>
        <taxon>Micromonosporales</taxon>
        <taxon>Micromonosporaceae</taxon>
        <taxon>Dactylosporangium</taxon>
    </lineage>
</organism>
<keyword evidence="3" id="KW-1185">Reference proteome</keyword>
<dbReference type="EMBL" id="BAABAT010000063">
    <property type="protein sequence ID" value="GAA4263215.1"/>
    <property type="molecule type" value="Genomic_DNA"/>
</dbReference>
<reference evidence="3" key="1">
    <citation type="journal article" date="2019" name="Int. J. Syst. Evol. Microbiol.">
        <title>The Global Catalogue of Microorganisms (GCM) 10K type strain sequencing project: providing services to taxonomists for standard genome sequencing and annotation.</title>
        <authorList>
            <consortium name="The Broad Institute Genomics Platform"/>
            <consortium name="The Broad Institute Genome Sequencing Center for Infectious Disease"/>
            <person name="Wu L."/>
            <person name="Ma J."/>
        </authorList>
    </citation>
    <scope>NUCLEOTIDE SEQUENCE [LARGE SCALE GENOMIC DNA]</scope>
    <source>
        <strain evidence="3">JCM 17441</strain>
    </source>
</reference>
<feature type="region of interest" description="Disordered" evidence="1">
    <location>
        <begin position="138"/>
        <end position="205"/>
    </location>
</feature>
<name>A0ABP8DT67_9ACTN</name>
<dbReference type="Proteomes" id="UP001500620">
    <property type="component" value="Unassembled WGS sequence"/>
</dbReference>
<proteinExistence type="predicted"/>
<comment type="caution">
    <text evidence="2">The sequence shown here is derived from an EMBL/GenBank/DDBJ whole genome shotgun (WGS) entry which is preliminary data.</text>
</comment>